<evidence type="ECO:0000256" key="2">
    <source>
        <dbReference type="PROSITE-ProRule" id="PRU00235"/>
    </source>
</evidence>
<reference evidence="3 4" key="1">
    <citation type="submission" date="2024-03" db="EMBL/GenBank/DDBJ databases">
        <title>The Acrasis kona genome and developmental transcriptomes reveal deep origins of eukaryotic multicellular pathways.</title>
        <authorList>
            <person name="Sheikh S."/>
            <person name="Fu C.-J."/>
            <person name="Brown M.W."/>
            <person name="Baldauf S.L."/>
        </authorList>
    </citation>
    <scope>NUCLEOTIDE SEQUENCE [LARGE SCALE GENOMIC DNA]</scope>
    <source>
        <strain evidence="3 4">ATCC MYA-3509</strain>
    </source>
</reference>
<dbReference type="PROSITE" id="PS50012">
    <property type="entry name" value="RCC1_3"/>
    <property type="match status" value="2"/>
</dbReference>
<dbReference type="InterPro" id="IPR051625">
    <property type="entry name" value="Signaling_Regulatory_Domain"/>
</dbReference>
<dbReference type="EMBL" id="JAOPGA020001138">
    <property type="protein sequence ID" value="KAL0485440.1"/>
    <property type="molecule type" value="Genomic_DNA"/>
</dbReference>
<evidence type="ECO:0000313" key="4">
    <source>
        <dbReference type="Proteomes" id="UP001431209"/>
    </source>
</evidence>
<keyword evidence="4" id="KW-1185">Reference proteome</keyword>
<dbReference type="Pfam" id="PF00415">
    <property type="entry name" value="RCC1"/>
    <property type="match status" value="2"/>
</dbReference>
<gene>
    <name evidence="3" type="ORF">AKO1_011745</name>
</gene>
<feature type="repeat" description="RCC1" evidence="2">
    <location>
        <begin position="95"/>
        <end position="147"/>
    </location>
</feature>
<dbReference type="InterPro" id="IPR009091">
    <property type="entry name" value="RCC1/BLIP-II"/>
</dbReference>
<proteinExistence type="predicted"/>
<dbReference type="PRINTS" id="PR00633">
    <property type="entry name" value="RCCNDNSATION"/>
</dbReference>
<dbReference type="PANTHER" id="PTHR22872">
    <property type="entry name" value="BTK-BINDING PROTEIN-RELATED"/>
    <property type="match status" value="1"/>
</dbReference>
<dbReference type="Proteomes" id="UP001431209">
    <property type="component" value="Unassembled WGS sequence"/>
</dbReference>
<keyword evidence="1" id="KW-0677">Repeat</keyword>
<dbReference type="SUPFAM" id="SSF50985">
    <property type="entry name" value="RCC1/BLIP-II"/>
    <property type="match status" value="1"/>
</dbReference>
<accession>A0AAW2Z7N9</accession>
<evidence type="ECO:0000256" key="1">
    <source>
        <dbReference type="ARBA" id="ARBA00022737"/>
    </source>
</evidence>
<dbReference type="Gene3D" id="2.130.10.30">
    <property type="entry name" value="Regulator of chromosome condensation 1/beta-lactamase-inhibitor protein II"/>
    <property type="match status" value="2"/>
</dbReference>
<comment type="caution">
    <text evidence="3">The sequence shown here is derived from an EMBL/GenBank/DDBJ whole genome shotgun (WGS) entry which is preliminary data.</text>
</comment>
<dbReference type="AlphaFoldDB" id="A0AAW2Z7N9"/>
<dbReference type="InterPro" id="IPR000408">
    <property type="entry name" value="Reg_chr_condens"/>
</dbReference>
<protein>
    <submittedName>
        <fullName evidence="3">RCC1 and BTB domain-containing protein</fullName>
    </submittedName>
</protein>
<feature type="repeat" description="RCC1" evidence="2">
    <location>
        <begin position="43"/>
        <end position="94"/>
    </location>
</feature>
<evidence type="ECO:0000313" key="3">
    <source>
        <dbReference type="EMBL" id="KAL0485440.1"/>
    </source>
</evidence>
<name>A0AAW2Z7N9_9EUKA</name>
<sequence>MNFEHHPLSDIQVLTSHKGHIPINTFSLLCRKLNSETLVKFAKTVWGWGHNESYQLGTQHNIAPEHTYDIITLRRKNIVKISGGSSFSMILTKSGALYSWGINDRCQLGFGTQPASIQVAKRIPFSLRKVIVDFACGAIYTLAGSVYVWGIDKQLPRKAEVLKGHKIVKVFCSTTANTSFAVTSEGNLLVWGEQLKEPVLQPIKNVVDVACSTRNGAIVLDSSGDVYTTKSGVLNKPVYTPIKEIQDEIVVQISSGLCIFALLTKRGRIFVNDGLVTKEIHIPDRVISISCGQIEVIAATHGGEVWSFSNVGGTKFLDEMTKKTTRPNPQKMKISGKAFSVGAGASHFFALCED</sequence>
<organism evidence="3 4">
    <name type="scientific">Acrasis kona</name>
    <dbReference type="NCBI Taxonomy" id="1008807"/>
    <lineage>
        <taxon>Eukaryota</taxon>
        <taxon>Discoba</taxon>
        <taxon>Heterolobosea</taxon>
        <taxon>Tetramitia</taxon>
        <taxon>Eutetramitia</taxon>
        <taxon>Acrasidae</taxon>
        <taxon>Acrasis</taxon>
    </lineage>
</organism>